<dbReference type="Proteomes" id="UP000002173">
    <property type="component" value="Unassembled WGS sequence"/>
</dbReference>
<dbReference type="InParanoid" id="A7AUY3"/>
<dbReference type="AlphaFoldDB" id="A7AUY3"/>
<dbReference type="Pfam" id="PF23503">
    <property type="entry name" value="Microp_apicomplexa_5"/>
    <property type="match status" value="1"/>
</dbReference>
<dbReference type="RefSeq" id="XP_001609177.1">
    <property type="nucleotide sequence ID" value="XM_001609127.1"/>
</dbReference>
<organism evidence="4 5">
    <name type="scientific">Babesia bovis</name>
    <dbReference type="NCBI Taxonomy" id="5865"/>
    <lineage>
        <taxon>Eukaryota</taxon>
        <taxon>Sar</taxon>
        <taxon>Alveolata</taxon>
        <taxon>Apicomplexa</taxon>
        <taxon>Aconoidasida</taxon>
        <taxon>Piroplasmida</taxon>
        <taxon>Babesiidae</taxon>
        <taxon>Babesia</taxon>
    </lineage>
</organism>
<feature type="chain" id="PRO_5002704402" evidence="2">
    <location>
        <begin position="25"/>
        <end position="140"/>
    </location>
</feature>
<comment type="caution">
    <text evidence="4">The sequence shown here is derived from an EMBL/GenBank/DDBJ whole genome shotgun (WGS) entry which is preliminary data.</text>
</comment>
<evidence type="ECO:0000256" key="2">
    <source>
        <dbReference type="SAM" id="SignalP"/>
    </source>
</evidence>
<dbReference type="GeneID" id="5477408"/>
<protein>
    <submittedName>
        <fullName evidence="4">SmORF</fullName>
    </submittedName>
</protein>
<reference evidence="4 5" key="1">
    <citation type="journal article" date="2007" name="PLoS Pathog.">
        <title>Genome sequence of Babesia bovis and comparative analysis of apicomplexan hemoprotozoa.</title>
        <authorList>
            <person name="Brayton K.A."/>
            <person name="Lau A.O.T."/>
            <person name="Herndon D.R."/>
            <person name="Hannick L."/>
            <person name="Kappmeyer L.S."/>
            <person name="Berens S.J."/>
            <person name="Bidwell S.L."/>
            <person name="Brown W.C."/>
            <person name="Crabtree J."/>
            <person name="Fadrosh D."/>
            <person name="Feldblum T."/>
            <person name="Forberger H.A."/>
            <person name="Haas B.J."/>
            <person name="Howell J.M."/>
            <person name="Khouri H."/>
            <person name="Koo H."/>
            <person name="Mann D.J."/>
            <person name="Norimine J."/>
            <person name="Paulsen I.T."/>
            <person name="Radune D."/>
            <person name="Ren Q."/>
            <person name="Smith R.K. Jr."/>
            <person name="Suarez C.E."/>
            <person name="White O."/>
            <person name="Wortman J.R."/>
            <person name="Knowles D.P. Jr."/>
            <person name="McElwain T.F."/>
            <person name="Nene V.M."/>
        </authorList>
    </citation>
    <scope>NUCLEOTIDE SEQUENCE [LARGE SCALE GENOMIC DNA]</scope>
    <source>
        <strain evidence="4">T2Bo</strain>
    </source>
</reference>
<keyword evidence="5" id="KW-1185">Reference proteome</keyword>
<proteinExistence type="predicted"/>
<feature type="signal peptide" evidence="2">
    <location>
        <begin position="1"/>
        <end position="24"/>
    </location>
</feature>
<dbReference type="VEuPathDB" id="PiroplasmaDB:BBOV_IV000090"/>
<evidence type="ECO:0000313" key="5">
    <source>
        <dbReference type="Proteomes" id="UP000002173"/>
    </source>
</evidence>
<reference evidence="5" key="2">
    <citation type="journal article" date="2020" name="Data Brief">
        <title>Transcriptome dataset of Babesia bovis life stages within vertebrate and invertebrate hosts.</title>
        <authorList>
            <person name="Ueti M.W."/>
            <person name="Johnson W.C."/>
            <person name="Kappmeyer L.S."/>
            <person name="Herndon D.R."/>
            <person name="Mousel M.R."/>
            <person name="Reif K.E."/>
            <person name="Taus N.S."/>
            <person name="Ifeonu O.O."/>
            <person name="Silva J.C."/>
            <person name="Suarez C.E."/>
            <person name="Brayton K.A."/>
        </authorList>
    </citation>
    <scope>NUCLEOTIDE SEQUENCE [LARGE SCALE GENOMIC DNA]</scope>
</reference>
<sequence length="140" mass="15762">MVAFNTLPKLCVVVAFGLSTTATSTEVAQEQPKKESVVSGSLRKNDESTTKPVDLMLPTKIETQDHCETGEPSSLSLEWLLLPEPQSRKRLLDELPFDLAIDVSMDFNEPIKSKTRNRIRKFFSLSEKEQQAKRLASYGF</sequence>
<name>A7AUY3_BABBO</name>
<gene>
    <name evidence="4" type="ORF">BBOV_IV000090</name>
</gene>
<dbReference type="InterPro" id="IPR056315">
    <property type="entry name" value="SmORF-like_dom_apicomplexa"/>
</dbReference>
<dbReference type="KEGG" id="bbo:BBOV_IV000090"/>
<feature type="domain" description="SmORF-like" evidence="3">
    <location>
        <begin position="1"/>
        <end position="91"/>
    </location>
</feature>
<evidence type="ECO:0000313" key="4">
    <source>
        <dbReference type="EMBL" id="EDO05609.1"/>
    </source>
</evidence>
<accession>A7AUY3</accession>
<feature type="region of interest" description="Disordered" evidence="1">
    <location>
        <begin position="31"/>
        <end position="54"/>
    </location>
</feature>
<reference evidence="5" key="3">
    <citation type="journal article" date="2021" name="Int. J. Parasitol.">
        <title>Comparative analysis of gene expression between Babesia bovis blood stages and kinetes allowed by improved genome annotation.</title>
        <authorList>
            <person name="Ueti M.W."/>
            <person name="Johnson W.C."/>
            <person name="Kappmeyer L.S."/>
            <person name="Herndon D.R."/>
            <person name="Mousel M.R."/>
            <person name="Reif K.E."/>
            <person name="Taus N.S."/>
            <person name="Ifeonu O.O."/>
            <person name="Silva J.C."/>
            <person name="Suarez C.E."/>
            <person name="Brayton K.A."/>
        </authorList>
    </citation>
    <scope>NUCLEOTIDE SEQUENCE [LARGE SCALE GENOMIC DNA]</scope>
</reference>
<evidence type="ECO:0000256" key="1">
    <source>
        <dbReference type="SAM" id="MobiDB-lite"/>
    </source>
</evidence>
<evidence type="ECO:0000259" key="3">
    <source>
        <dbReference type="Pfam" id="PF23503"/>
    </source>
</evidence>
<keyword evidence="2" id="KW-0732">Signal</keyword>
<dbReference type="EMBL" id="AAXT01000004">
    <property type="protein sequence ID" value="EDO05609.1"/>
    <property type="molecule type" value="Genomic_DNA"/>
</dbReference>